<dbReference type="GO" id="GO:0016491">
    <property type="term" value="F:oxidoreductase activity"/>
    <property type="evidence" value="ECO:0007669"/>
    <property type="project" value="UniProtKB-KW"/>
</dbReference>
<dbReference type="Proteomes" id="UP000229307">
    <property type="component" value="Unassembled WGS sequence"/>
</dbReference>
<reference evidence="5" key="1">
    <citation type="submission" date="2017-09" db="EMBL/GenBank/DDBJ databases">
        <title>Depth-based differentiation of microbial function through sediment-hosted aquifers and enrichment of novel symbionts in the deep terrestrial subsurface.</title>
        <authorList>
            <person name="Probst A.J."/>
            <person name="Ladd B."/>
            <person name="Jarett J.K."/>
            <person name="Geller-Mcgrath D.E."/>
            <person name="Sieber C.M.K."/>
            <person name="Emerson J.B."/>
            <person name="Anantharaman K."/>
            <person name="Thomas B.C."/>
            <person name="Malmstrom R."/>
            <person name="Stieglmeier M."/>
            <person name="Klingl A."/>
            <person name="Woyke T."/>
            <person name="Ryan C.M."/>
            <person name="Banfield J.F."/>
        </authorList>
    </citation>
    <scope>NUCLEOTIDE SEQUENCE [LARGE SCALE GENOMIC DNA]</scope>
</reference>
<evidence type="ECO:0000313" key="5">
    <source>
        <dbReference type="Proteomes" id="UP000229307"/>
    </source>
</evidence>
<dbReference type="Pfam" id="PF01408">
    <property type="entry name" value="GFO_IDH_MocA"/>
    <property type="match status" value="1"/>
</dbReference>
<dbReference type="InterPro" id="IPR036291">
    <property type="entry name" value="NAD(P)-bd_dom_sf"/>
</dbReference>
<dbReference type="AlphaFoldDB" id="A0A2M7SAG8"/>
<dbReference type="PANTHER" id="PTHR43818">
    <property type="entry name" value="BCDNA.GH03377"/>
    <property type="match status" value="1"/>
</dbReference>
<dbReference type="GO" id="GO:0000166">
    <property type="term" value="F:nucleotide binding"/>
    <property type="evidence" value="ECO:0007669"/>
    <property type="project" value="InterPro"/>
</dbReference>
<protein>
    <recommendedName>
        <fullName evidence="6">Gfo/Idh/MocA family oxidoreductase</fullName>
    </recommendedName>
</protein>
<sequence length="383" mass="42832">MKELRVGIIGCGFIGKVHALSYVNIPYYYDIPVEIKLTGVCTSREETLAKAKKLGFEFGTTDFRDIIKRKDIGIIHCCTPNDTHKEIVLSAIKAGKHVYCEKPLAMNLREAKEIAEAAARSKIKHQMAFEYRFIPAIMRAKQLINEGFLGDIFQFRAVYLHSGYIDPNRSITWRTQKKRSGGGALFDLGSHIIDMMRFLVGDYKEVRAVCETMIKKRPVKQADKLTSLQVKTKMGTVNVDDIALMQVKMKNGAVGTLEASRLATGACNDMKFEIHGSKGAIAFNMMEPNWLNVYDTRDSSEPIGGMRGFKKLQTVQHYADSTFPGAKVEIGWMRYNIAAVAAFVKNIITNKPCSPDLFDGMKVQEVLEAAQISAREGEAVKIQ</sequence>
<gene>
    <name evidence="4" type="ORF">COY52_06925</name>
</gene>
<evidence type="ECO:0000259" key="2">
    <source>
        <dbReference type="Pfam" id="PF01408"/>
    </source>
</evidence>
<dbReference type="Gene3D" id="3.30.360.10">
    <property type="entry name" value="Dihydrodipicolinate Reductase, domain 2"/>
    <property type="match status" value="1"/>
</dbReference>
<dbReference type="EMBL" id="PFMR01000184">
    <property type="protein sequence ID" value="PIZ16468.1"/>
    <property type="molecule type" value="Genomic_DNA"/>
</dbReference>
<proteinExistence type="predicted"/>
<evidence type="ECO:0000259" key="3">
    <source>
        <dbReference type="Pfam" id="PF22725"/>
    </source>
</evidence>
<accession>A0A2M7SAG8</accession>
<dbReference type="Gene3D" id="3.40.50.720">
    <property type="entry name" value="NAD(P)-binding Rossmann-like Domain"/>
    <property type="match status" value="1"/>
</dbReference>
<dbReference type="Pfam" id="PF22725">
    <property type="entry name" value="GFO_IDH_MocA_C3"/>
    <property type="match status" value="1"/>
</dbReference>
<name>A0A2M7SAG8_9BACT</name>
<comment type="caution">
    <text evidence="4">The sequence shown here is derived from an EMBL/GenBank/DDBJ whole genome shotgun (WGS) entry which is preliminary data.</text>
</comment>
<dbReference type="PANTHER" id="PTHR43818:SF11">
    <property type="entry name" value="BCDNA.GH03377"/>
    <property type="match status" value="1"/>
</dbReference>
<feature type="domain" description="GFO/IDH/MocA-like oxidoreductase" evidence="3">
    <location>
        <begin position="138"/>
        <end position="281"/>
    </location>
</feature>
<evidence type="ECO:0000313" key="4">
    <source>
        <dbReference type="EMBL" id="PIZ16468.1"/>
    </source>
</evidence>
<dbReference type="InterPro" id="IPR055170">
    <property type="entry name" value="GFO_IDH_MocA-like_dom"/>
</dbReference>
<dbReference type="SUPFAM" id="SSF55347">
    <property type="entry name" value="Glyceraldehyde-3-phosphate dehydrogenase-like, C-terminal domain"/>
    <property type="match status" value="1"/>
</dbReference>
<feature type="domain" description="Gfo/Idh/MocA-like oxidoreductase N-terminal" evidence="2">
    <location>
        <begin position="4"/>
        <end position="124"/>
    </location>
</feature>
<dbReference type="InterPro" id="IPR000683">
    <property type="entry name" value="Gfo/Idh/MocA-like_OxRdtase_N"/>
</dbReference>
<evidence type="ECO:0008006" key="6">
    <source>
        <dbReference type="Google" id="ProtNLM"/>
    </source>
</evidence>
<dbReference type="SUPFAM" id="SSF51735">
    <property type="entry name" value="NAD(P)-binding Rossmann-fold domains"/>
    <property type="match status" value="1"/>
</dbReference>
<evidence type="ECO:0000256" key="1">
    <source>
        <dbReference type="ARBA" id="ARBA00023002"/>
    </source>
</evidence>
<organism evidence="4 5">
    <name type="scientific">Candidatus Desantisbacteria bacterium CG_4_10_14_0_8_um_filter_48_22</name>
    <dbReference type="NCBI Taxonomy" id="1974543"/>
    <lineage>
        <taxon>Bacteria</taxon>
        <taxon>Candidatus Desantisiibacteriota</taxon>
    </lineage>
</organism>
<keyword evidence="1" id="KW-0560">Oxidoreductase</keyword>
<dbReference type="InterPro" id="IPR050463">
    <property type="entry name" value="Gfo/Idh/MocA_oxidrdct_glycsds"/>
</dbReference>